<dbReference type="STRING" id="398579.Spea_2120"/>
<dbReference type="Proteomes" id="UP000002608">
    <property type="component" value="Chromosome"/>
</dbReference>
<evidence type="ECO:0000313" key="10">
    <source>
        <dbReference type="Proteomes" id="UP000002608"/>
    </source>
</evidence>
<dbReference type="AlphaFoldDB" id="A8H4F3"/>
<dbReference type="PROSITE" id="PS00687">
    <property type="entry name" value="ALDEHYDE_DEHYDR_GLU"/>
    <property type="match status" value="1"/>
</dbReference>
<dbReference type="InterPro" id="IPR016163">
    <property type="entry name" value="Ald_DH_C"/>
</dbReference>
<protein>
    <recommendedName>
        <fullName evidence="4">Aldehyde dehydrogenase</fullName>
    </recommendedName>
</protein>
<proteinExistence type="inferred from homology"/>
<keyword evidence="3" id="KW-0520">NAD</keyword>
<evidence type="ECO:0000256" key="3">
    <source>
        <dbReference type="ARBA" id="ARBA00023027"/>
    </source>
</evidence>
<dbReference type="GO" id="GO:0004029">
    <property type="term" value="F:aldehyde dehydrogenase (NAD+) activity"/>
    <property type="evidence" value="ECO:0007669"/>
    <property type="project" value="TreeGrafter"/>
</dbReference>
<feature type="domain" description="Aldehyde dehydrogenase" evidence="8">
    <location>
        <begin position="24"/>
        <end position="441"/>
    </location>
</feature>
<dbReference type="EMBL" id="CP000851">
    <property type="protein sequence ID" value="ABV87440.1"/>
    <property type="molecule type" value="Genomic_DNA"/>
</dbReference>
<keyword evidence="10" id="KW-1185">Reference proteome</keyword>
<name>A8H4F3_SHEPA</name>
<dbReference type="InterPro" id="IPR016161">
    <property type="entry name" value="Ald_DH/histidinol_DH"/>
</dbReference>
<dbReference type="KEGG" id="spl:Spea_2120"/>
<dbReference type="Gene3D" id="3.40.605.10">
    <property type="entry name" value="Aldehyde Dehydrogenase, Chain A, domain 1"/>
    <property type="match status" value="1"/>
</dbReference>
<comment type="similarity">
    <text evidence="1 4 7">Belongs to the aldehyde dehydrogenase family.</text>
</comment>
<evidence type="ECO:0000256" key="2">
    <source>
        <dbReference type="ARBA" id="ARBA00023002"/>
    </source>
</evidence>
<dbReference type="RefSeq" id="WP_012155356.1">
    <property type="nucleotide sequence ID" value="NC_009901.1"/>
</dbReference>
<dbReference type="HOGENOM" id="CLU_005391_3_6_6"/>
<evidence type="ECO:0000256" key="4">
    <source>
        <dbReference type="PIRNR" id="PIRNR036492"/>
    </source>
</evidence>
<accession>A8H4F3</accession>
<dbReference type="PIRSF" id="PIRSF036492">
    <property type="entry name" value="ALDH"/>
    <property type="match status" value="1"/>
</dbReference>
<dbReference type="SUPFAM" id="SSF53720">
    <property type="entry name" value="ALDH-like"/>
    <property type="match status" value="1"/>
</dbReference>
<dbReference type="Gene3D" id="3.40.309.10">
    <property type="entry name" value="Aldehyde Dehydrogenase, Chain A, domain 2"/>
    <property type="match status" value="1"/>
</dbReference>
<feature type="active site" evidence="5">
    <location>
        <position position="251"/>
    </location>
</feature>
<evidence type="ECO:0000256" key="6">
    <source>
        <dbReference type="PROSITE-ProRule" id="PRU10007"/>
    </source>
</evidence>
<dbReference type="GO" id="GO:0005737">
    <property type="term" value="C:cytoplasm"/>
    <property type="evidence" value="ECO:0007669"/>
    <property type="project" value="TreeGrafter"/>
</dbReference>
<dbReference type="eggNOG" id="COG1012">
    <property type="taxonomic scope" value="Bacteria"/>
</dbReference>
<evidence type="ECO:0000313" key="9">
    <source>
        <dbReference type="EMBL" id="ABV87440.1"/>
    </source>
</evidence>
<dbReference type="InterPro" id="IPR015590">
    <property type="entry name" value="Aldehyde_DH_dom"/>
</dbReference>
<dbReference type="GO" id="GO:0006081">
    <property type="term" value="P:aldehyde metabolic process"/>
    <property type="evidence" value="ECO:0007669"/>
    <property type="project" value="InterPro"/>
</dbReference>
<dbReference type="OrthoDB" id="9812625at2"/>
<dbReference type="InterPro" id="IPR012394">
    <property type="entry name" value="Aldehyde_DH_NAD(P)"/>
</dbReference>
<dbReference type="CDD" id="cd07133">
    <property type="entry name" value="ALDH_CALDH_CalB"/>
    <property type="match status" value="1"/>
</dbReference>
<evidence type="ECO:0000256" key="1">
    <source>
        <dbReference type="ARBA" id="ARBA00009986"/>
    </source>
</evidence>
<keyword evidence="2 4" id="KW-0560">Oxidoreductase</keyword>
<feature type="active site" evidence="5 6">
    <location>
        <position position="217"/>
    </location>
</feature>
<dbReference type="Pfam" id="PF00171">
    <property type="entry name" value="Aldedh"/>
    <property type="match status" value="1"/>
</dbReference>
<evidence type="ECO:0000256" key="5">
    <source>
        <dbReference type="PIRSR" id="PIRSR036492-1"/>
    </source>
</evidence>
<dbReference type="InterPro" id="IPR016162">
    <property type="entry name" value="Ald_DH_N"/>
</dbReference>
<evidence type="ECO:0000259" key="8">
    <source>
        <dbReference type="Pfam" id="PF00171"/>
    </source>
</evidence>
<evidence type="ECO:0000256" key="7">
    <source>
        <dbReference type="RuleBase" id="RU003345"/>
    </source>
</evidence>
<dbReference type="PANTHER" id="PTHR43570:SF20">
    <property type="entry name" value="ALDEHYDE DEHYDROGENASE ALDX-RELATED"/>
    <property type="match status" value="1"/>
</dbReference>
<sequence>MTTPINSLTQLLTQQKQAHLASPNPSASERKKRIQQVIDVLVANHSALVTAMEADFGGRSQGFSLMNDVLGSLGSLKHTRDNLDDWMAAETRQPFTPYDQLGAKAEVSFQAKGCVGIIGTWNAPLYTLLSPLACALGAGNRAILKPSELTPRTAQTIAELFEKFISPEVVTVVTGAAQIGAAFAALPFDHLVFTGSSAIGRKVMAAAAENLTPVTLELGGKSPAIISASANLDQACYRLAIAKGTNGGQICVSPDIIYLHQENLEQGISTLKQVFSSLYPSISGNQDLVPIVNQAHFERVESYINDAKDKGVRVESSHQTSADAMTRRAPLRIVVNPHNSCDIMQHEIFGLAVVIKTYSEIDEVISDINSRDNPLALYYFGENSTEQAKVLGLTRSGGVTINDALMHAAMHDAPFGGTGASGMGHYHGKEGFLQFSHMKTVLTMPDYDPRAEWGMLPPYHEGFKAVMESQVTAD</sequence>
<organism evidence="9 10">
    <name type="scientific">Shewanella pealeana (strain ATCC 700345 / ANG-SQ1)</name>
    <dbReference type="NCBI Taxonomy" id="398579"/>
    <lineage>
        <taxon>Bacteria</taxon>
        <taxon>Pseudomonadati</taxon>
        <taxon>Pseudomonadota</taxon>
        <taxon>Gammaproteobacteria</taxon>
        <taxon>Alteromonadales</taxon>
        <taxon>Shewanellaceae</taxon>
        <taxon>Shewanella</taxon>
    </lineage>
</organism>
<dbReference type="PANTHER" id="PTHR43570">
    <property type="entry name" value="ALDEHYDE DEHYDROGENASE"/>
    <property type="match status" value="1"/>
</dbReference>
<dbReference type="InterPro" id="IPR029510">
    <property type="entry name" value="Ald_DH_CS_GLU"/>
</dbReference>
<gene>
    <name evidence="9" type="ordered locus">Spea_2120</name>
</gene>
<reference evidence="9 10" key="1">
    <citation type="submission" date="2007-10" db="EMBL/GenBank/DDBJ databases">
        <title>Complete sequence of Shewanella pealeana ATCC 700345.</title>
        <authorList>
            <consortium name="US DOE Joint Genome Institute"/>
            <person name="Copeland A."/>
            <person name="Lucas S."/>
            <person name="Lapidus A."/>
            <person name="Barry K."/>
            <person name="Glavina del Rio T."/>
            <person name="Dalin E."/>
            <person name="Tice H."/>
            <person name="Pitluck S."/>
            <person name="Chertkov O."/>
            <person name="Brettin T."/>
            <person name="Bruce D."/>
            <person name="Detter J.C."/>
            <person name="Han C."/>
            <person name="Schmutz J."/>
            <person name="Larimer F."/>
            <person name="Land M."/>
            <person name="Hauser L."/>
            <person name="Kyrpides N."/>
            <person name="Kim E."/>
            <person name="Zhao J.-S.Z."/>
            <person name="Manno D."/>
            <person name="Hawari J."/>
            <person name="Richardson P."/>
        </authorList>
    </citation>
    <scope>NUCLEOTIDE SEQUENCE [LARGE SCALE GENOMIC DNA]</scope>
    <source>
        <strain evidence="10">ATCC 700345 / ANG-SQ1</strain>
    </source>
</reference>